<name>A0A232EG93_9HYME</name>
<sequence>MVHWCLDDTKIWFTTESGFKRKIGIRSLV</sequence>
<evidence type="ECO:0000313" key="1">
    <source>
        <dbReference type="EMBL" id="OXU17342.1"/>
    </source>
</evidence>
<proteinExistence type="predicted"/>
<dbReference type="AlphaFoldDB" id="A0A232EG93"/>
<reference evidence="1 2" key="1">
    <citation type="journal article" date="2017" name="Curr. Biol.">
        <title>The Evolution of Venom by Co-option of Single-Copy Genes.</title>
        <authorList>
            <person name="Martinson E.O."/>
            <person name="Mrinalini"/>
            <person name="Kelkar Y.D."/>
            <person name="Chang C.H."/>
            <person name="Werren J.H."/>
        </authorList>
    </citation>
    <scope>NUCLEOTIDE SEQUENCE [LARGE SCALE GENOMIC DNA]</scope>
    <source>
        <strain evidence="1 2">Alberta</strain>
        <tissue evidence="1">Whole body</tissue>
    </source>
</reference>
<comment type="caution">
    <text evidence="1">The sequence shown here is derived from an EMBL/GenBank/DDBJ whole genome shotgun (WGS) entry which is preliminary data.</text>
</comment>
<gene>
    <name evidence="1" type="ORF">TSAR_008571</name>
</gene>
<evidence type="ECO:0000313" key="2">
    <source>
        <dbReference type="Proteomes" id="UP000215335"/>
    </source>
</evidence>
<dbReference type="Proteomes" id="UP000215335">
    <property type="component" value="Unassembled WGS sequence"/>
</dbReference>
<organism evidence="1 2">
    <name type="scientific">Trichomalopsis sarcophagae</name>
    <dbReference type="NCBI Taxonomy" id="543379"/>
    <lineage>
        <taxon>Eukaryota</taxon>
        <taxon>Metazoa</taxon>
        <taxon>Ecdysozoa</taxon>
        <taxon>Arthropoda</taxon>
        <taxon>Hexapoda</taxon>
        <taxon>Insecta</taxon>
        <taxon>Pterygota</taxon>
        <taxon>Neoptera</taxon>
        <taxon>Endopterygota</taxon>
        <taxon>Hymenoptera</taxon>
        <taxon>Apocrita</taxon>
        <taxon>Proctotrupomorpha</taxon>
        <taxon>Chalcidoidea</taxon>
        <taxon>Pteromalidae</taxon>
        <taxon>Pteromalinae</taxon>
        <taxon>Trichomalopsis</taxon>
    </lineage>
</organism>
<protein>
    <submittedName>
        <fullName evidence="1">Uncharacterized protein</fullName>
    </submittedName>
</protein>
<dbReference type="EMBL" id="NNAY01004850">
    <property type="protein sequence ID" value="OXU17342.1"/>
    <property type="molecule type" value="Genomic_DNA"/>
</dbReference>
<accession>A0A232EG93</accession>
<keyword evidence="2" id="KW-1185">Reference proteome</keyword>